<dbReference type="STRING" id="407821.A0A087USD8"/>
<keyword evidence="1" id="KW-1015">Disulfide bond</keyword>
<dbReference type="Proteomes" id="UP000054359">
    <property type="component" value="Unassembled WGS sequence"/>
</dbReference>
<dbReference type="InterPro" id="IPR016187">
    <property type="entry name" value="CTDL_fold"/>
</dbReference>
<dbReference type="AlphaFoldDB" id="A0A087USD8"/>
<dbReference type="SUPFAM" id="SSF56436">
    <property type="entry name" value="C-type lectin-like"/>
    <property type="match status" value="3"/>
</dbReference>
<evidence type="ECO:0000313" key="5">
    <source>
        <dbReference type="Proteomes" id="UP000054359"/>
    </source>
</evidence>
<feature type="domain" description="C-type lectin" evidence="3">
    <location>
        <begin position="285"/>
        <end position="393"/>
    </location>
</feature>
<accession>A0A087USD8</accession>
<dbReference type="PROSITE" id="PS50041">
    <property type="entry name" value="C_TYPE_LECTIN_2"/>
    <property type="match status" value="3"/>
</dbReference>
<dbReference type="InterPro" id="IPR018378">
    <property type="entry name" value="C-type_lectin_CS"/>
</dbReference>
<proteinExistence type="predicted"/>
<dbReference type="EMBL" id="KK121347">
    <property type="protein sequence ID" value="KFM80277.1"/>
    <property type="molecule type" value="Genomic_DNA"/>
</dbReference>
<dbReference type="InterPro" id="IPR016186">
    <property type="entry name" value="C-type_lectin-like/link_sf"/>
</dbReference>
<keyword evidence="4" id="KW-0675">Receptor</keyword>
<gene>
    <name evidence="4" type="ORF">X975_06447</name>
</gene>
<dbReference type="Pfam" id="PF00059">
    <property type="entry name" value="Lectin_C"/>
    <property type="match status" value="3"/>
</dbReference>
<protein>
    <submittedName>
        <fullName evidence="4">Macrophage mannose receptor 1</fullName>
    </submittedName>
</protein>
<keyword evidence="5" id="KW-1185">Reference proteome</keyword>
<name>A0A087USD8_STEMI</name>
<feature type="transmembrane region" description="Helical" evidence="2">
    <location>
        <begin position="430"/>
        <end position="450"/>
    </location>
</feature>
<feature type="domain" description="C-type lectin" evidence="3">
    <location>
        <begin position="144"/>
        <end position="258"/>
    </location>
</feature>
<evidence type="ECO:0000313" key="4">
    <source>
        <dbReference type="EMBL" id="KFM80277.1"/>
    </source>
</evidence>
<dbReference type="InterPro" id="IPR050111">
    <property type="entry name" value="C-type_lectin/snaclec_domain"/>
</dbReference>
<dbReference type="OMA" id="NNAWFRF"/>
<dbReference type="PROSITE" id="PS00615">
    <property type="entry name" value="C_TYPE_LECTIN_1"/>
    <property type="match status" value="1"/>
</dbReference>
<keyword evidence="2" id="KW-0472">Membrane</keyword>
<keyword evidence="2" id="KW-1133">Transmembrane helix</keyword>
<dbReference type="Gene3D" id="3.10.100.10">
    <property type="entry name" value="Mannose-Binding Protein A, subunit A"/>
    <property type="match status" value="3"/>
</dbReference>
<organism evidence="4 5">
    <name type="scientific">Stegodyphus mimosarum</name>
    <name type="common">African social velvet spider</name>
    <dbReference type="NCBI Taxonomy" id="407821"/>
    <lineage>
        <taxon>Eukaryota</taxon>
        <taxon>Metazoa</taxon>
        <taxon>Ecdysozoa</taxon>
        <taxon>Arthropoda</taxon>
        <taxon>Chelicerata</taxon>
        <taxon>Arachnida</taxon>
        <taxon>Araneae</taxon>
        <taxon>Araneomorphae</taxon>
        <taxon>Entelegynae</taxon>
        <taxon>Eresoidea</taxon>
        <taxon>Eresidae</taxon>
        <taxon>Stegodyphus</taxon>
    </lineage>
</organism>
<evidence type="ECO:0000256" key="1">
    <source>
        <dbReference type="ARBA" id="ARBA00023157"/>
    </source>
</evidence>
<dbReference type="CDD" id="cd00037">
    <property type="entry name" value="CLECT"/>
    <property type="match status" value="3"/>
</dbReference>
<reference evidence="4 5" key="1">
    <citation type="submission" date="2013-11" db="EMBL/GenBank/DDBJ databases">
        <title>Genome sequencing of Stegodyphus mimosarum.</title>
        <authorList>
            <person name="Bechsgaard J."/>
        </authorList>
    </citation>
    <scope>NUCLEOTIDE SEQUENCE [LARGE SCALE GENOMIC DNA]</scope>
</reference>
<evidence type="ECO:0000259" key="3">
    <source>
        <dbReference type="PROSITE" id="PS50041"/>
    </source>
</evidence>
<dbReference type="OrthoDB" id="6428734at2759"/>
<dbReference type="PANTHER" id="PTHR22803">
    <property type="entry name" value="MANNOSE, PHOSPHOLIPASE, LECTIN RECEPTOR RELATED"/>
    <property type="match status" value="1"/>
</dbReference>
<sequence length="459" mass="52576">MIFGQRGFDKLKWHDAKRACEKHGAVLATIHSKEEQDFLTDLMIEAGTDIWIGLQSHNMGAVFKWADGTRLDYTNWDADDVKSNALTQDLCFEILNKVEADGKWKWQECSKKVAYVCEKSRDPRIKQPSKAPFACETIKGWTRLGSSCYKVFNGNSTWKEAQSQCSAYKANLVSSKITIIAQLLRKRYTFKDVFYWIGVREMAQETYKTVNGHRLIYSNWLPGQPQNIFASTDNCVVINENNRWLVRNCQEEHSFICEWNTGLDVENITERNNFRDCSKEWKNLGSGSSYIFKEDTPLSWNKAMAYCFKHGGSLASFHSINDVKLVQDFLSHNFQSRFLHIGLTKDKDGSYAWVDHSPLEFTHWAIGQPNHKDHDCVEMTAEDGKWNDIDCDKTQRGFICSTPSRNCFVDGLAINSTNQGIHKTLTTGRIVGIAIGIFGIILVILALRVARIYNPYPRR</sequence>
<keyword evidence="2" id="KW-0812">Transmembrane</keyword>
<dbReference type="SMART" id="SM00034">
    <property type="entry name" value="CLECT"/>
    <property type="match status" value="3"/>
</dbReference>
<feature type="non-terminal residue" evidence="4">
    <location>
        <position position="459"/>
    </location>
</feature>
<dbReference type="InterPro" id="IPR001304">
    <property type="entry name" value="C-type_lectin-like"/>
</dbReference>
<feature type="domain" description="C-type lectin" evidence="3">
    <location>
        <begin position="1"/>
        <end position="118"/>
    </location>
</feature>
<evidence type="ECO:0000256" key="2">
    <source>
        <dbReference type="SAM" id="Phobius"/>
    </source>
</evidence>